<dbReference type="GO" id="GO:0044325">
    <property type="term" value="F:transmembrane transporter binding"/>
    <property type="evidence" value="ECO:0007669"/>
    <property type="project" value="TreeGrafter"/>
</dbReference>
<dbReference type="SUPFAM" id="SSF49562">
    <property type="entry name" value="C2 domain (Calcium/lipid-binding domain, CaLB)"/>
    <property type="match status" value="1"/>
</dbReference>
<keyword evidence="1" id="KW-0770">Synapse</keyword>
<dbReference type="PANTHER" id="PTHR12157">
    <property type="entry name" value="REGULATING SYNAPTIC MEMBRANE EXOCYTOSIS PROTEIN"/>
    <property type="match status" value="1"/>
</dbReference>
<evidence type="ECO:0000313" key="6">
    <source>
        <dbReference type="Proteomes" id="UP000494206"/>
    </source>
</evidence>
<accession>A0A8S1FDG9</accession>
<dbReference type="Pfam" id="PF00168">
    <property type="entry name" value="C2"/>
    <property type="match status" value="1"/>
</dbReference>
<feature type="domain" description="C2" evidence="4">
    <location>
        <begin position="8"/>
        <end position="129"/>
    </location>
</feature>
<proteinExistence type="predicted"/>
<dbReference type="GO" id="GO:0031267">
    <property type="term" value="F:small GTPase binding"/>
    <property type="evidence" value="ECO:0007669"/>
    <property type="project" value="InterPro"/>
</dbReference>
<name>A0A8S1FDG9_9PELO</name>
<evidence type="ECO:0000256" key="2">
    <source>
        <dbReference type="ARBA" id="ARBA00034103"/>
    </source>
</evidence>
<feature type="compositionally biased region" description="Polar residues" evidence="3">
    <location>
        <begin position="155"/>
        <end position="167"/>
    </location>
</feature>
<evidence type="ECO:0000259" key="4">
    <source>
        <dbReference type="PROSITE" id="PS50004"/>
    </source>
</evidence>
<comment type="caution">
    <text evidence="5">The sequence shown here is derived from an EMBL/GenBank/DDBJ whole genome shotgun (WGS) entry which is preliminary data.</text>
</comment>
<dbReference type="GO" id="GO:0050806">
    <property type="term" value="P:positive regulation of synaptic transmission"/>
    <property type="evidence" value="ECO:0007669"/>
    <property type="project" value="TreeGrafter"/>
</dbReference>
<dbReference type="GO" id="GO:0048788">
    <property type="term" value="C:cytoskeleton of presynaptic active zone"/>
    <property type="evidence" value="ECO:0007669"/>
    <property type="project" value="TreeGrafter"/>
</dbReference>
<keyword evidence="6" id="KW-1185">Reference proteome</keyword>
<reference evidence="5 6" key="1">
    <citation type="submission" date="2020-04" db="EMBL/GenBank/DDBJ databases">
        <authorList>
            <person name="Laetsch R D."/>
            <person name="Stevens L."/>
            <person name="Kumar S."/>
            <person name="Blaxter L. M."/>
        </authorList>
    </citation>
    <scope>NUCLEOTIDE SEQUENCE [LARGE SCALE GENOMIC DNA]</scope>
</reference>
<dbReference type="PANTHER" id="PTHR12157:SF25">
    <property type="entry name" value="REGULATING SYNAPTIC MEMBRANE EXOCYTOSIS PROTEIN 3"/>
    <property type="match status" value="1"/>
</dbReference>
<dbReference type="PROSITE" id="PS50004">
    <property type="entry name" value="C2"/>
    <property type="match status" value="1"/>
</dbReference>
<dbReference type="Gene3D" id="2.60.40.150">
    <property type="entry name" value="C2 domain"/>
    <property type="match status" value="1"/>
</dbReference>
<evidence type="ECO:0000313" key="5">
    <source>
        <dbReference type="EMBL" id="CAB3409795.1"/>
    </source>
</evidence>
<evidence type="ECO:0000256" key="3">
    <source>
        <dbReference type="SAM" id="MobiDB-lite"/>
    </source>
</evidence>
<protein>
    <recommendedName>
        <fullName evidence="4">C2 domain-containing protein</fullName>
    </recommendedName>
</protein>
<gene>
    <name evidence="5" type="ORF">CBOVIS_LOCUS11403</name>
</gene>
<evidence type="ECO:0000256" key="1">
    <source>
        <dbReference type="ARBA" id="ARBA00023018"/>
    </source>
</evidence>
<dbReference type="GO" id="GO:0048791">
    <property type="term" value="P:calcium ion-regulated exocytosis of neurotransmitter"/>
    <property type="evidence" value="ECO:0007669"/>
    <property type="project" value="TreeGrafter"/>
</dbReference>
<dbReference type="InterPro" id="IPR000008">
    <property type="entry name" value="C2_dom"/>
</dbReference>
<dbReference type="GO" id="GO:0048167">
    <property type="term" value="P:regulation of synaptic plasticity"/>
    <property type="evidence" value="ECO:0007669"/>
    <property type="project" value="TreeGrafter"/>
</dbReference>
<dbReference type="GO" id="GO:0042391">
    <property type="term" value="P:regulation of membrane potential"/>
    <property type="evidence" value="ECO:0007669"/>
    <property type="project" value="TreeGrafter"/>
</dbReference>
<comment type="subcellular location">
    <subcellularLocation>
        <location evidence="2">Synapse</location>
    </subcellularLocation>
</comment>
<dbReference type="Proteomes" id="UP000494206">
    <property type="component" value="Unassembled WGS sequence"/>
</dbReference>
<dbReference type="InterPro" id="IPR035892">
    <property type="entry name" value="C2_domain_sf"/>
</dbReference>
<sequence>MSITDSSCGGHIQLALSYDGHSRLIVNVLRARGLRPRDPSRSAPNPFVKVYLLPGRKVSHKRRTRFVDSSCAPEWNQPLEYHVSPQSLATMFLEFTVCDYQRDVDDLPLGSVQISLADRHLFNNVARWYPLQSDNNILVNLPNDRGSNNRNFVNFDLPQQQPIPSSRHSTKTGRHATFNYNPVSLDIGYPAIN</sequence>
<dbReference type="EMBL" id="CADEPM010000009">
    <property type="protein sequence ID" value="CAB3409795.1"/>
    <property type="molecule type" value="Genomic_DNA"/>
</dbReference>
<feature type="region of interest" description="Disordered" evidence="3">
    <location>
        <begin position="155"/>
        <end position="175"/>
    </location>
</feature>
<dbReference type="AlphaFoldDB" id="A0A8S1FDG9"/>
<dbReference type="InterPro" id="IPR039032">
    <property type="entry name" value="Rim-like"/>
</dbReference>
<dbReference type="OrthoDB" id="270970at2759"/>
<dbReference type="GO" id="GO:0042734">
    <property type="term" value="C:presynaptic membrane"/>
    <property type="evidence" value="ECO:0007669"/>
    <property type="project" value="TreeGrafter"/>
</dbReference>
<dbReference type="SMART" id="SM00239">
    <property type="entry name" value="C2"/>
    <property type="match status" value="1"/>
</dbReference>
<dbReference type="GO" id="GO:2000300">
    <property type="term" value="P:regulation of synaptic vesicle exocytosis"/>
    <property type="evidence" value="ECO:0007669"/>
    <property type="project" value="TreeGrafter"/>
</dbReference>
<organism evidence="5 6">
    <name type="scientific">Caenorhabditis bovis</name>
    <dbReference type="NCBI Taxonomy" id="2654633"/>
    <lineage>
        <taxon>Eukaryota</taxon>
        <taxon>Metazoa</taxon>
        <taxon>Ecdysozoa</taxon>
        <taxon>Nematoda</taxon>
        <taxon>Chromadorea</taxon>
        <taxon>Rhabditida</taxon>
        <taxon>Rhabditina</taxon>
        <taxon>Rhabditomorpha</taxon>
        <taxon>Rhabditoidea</taxon>
        <taxon>Rhabditidae</taxon>
        <taxon>Peloderinae</taxon>
        <taxon>Caenorhabditis</taxon>
    </lineage>
</organism>